<evidence type="ECO:0000259" key="1">
    <source>
        <dbReference type="Pfam" id="PF21962"/>
    </source>
</evidence>
<organism evidence="2 3">
    <name type="scientific">Actinomadura gamaensis</name>
    <dbReference type="NCBI Taxonomy" id="1763541"/>
    <lineage>
        <taxon>Bacteria</taxon>
        <taxon>Bacillati</taxon>
        <taxon>Actinomycetota</taxon>
        <taxon>Actinomycetes</taxon>
        <taxon>Streptosporangiales</taxon>
        <taxon>Thermomonosporaceae</taxon>
        <taxon>Actinomadura</taxon>
    </lineage>
</organism>
<dbReference type="Proteomes" id="UP001595872">
    <property type="component" value="Unassembled WGS sequence"/>
</dbReference>
<feature type="domain" description="DUF6924" evidence="1">
    <location>
        <begin position="13"/>
        <end position="145"/>
    </location>
</feature>
<protein>
    <submittedName>
        <fullName evidence="2">DUF6924 domain-containing protein</fullName>
    </submittedName>
</protein>
<reference evidence="3" key="1">
    <citation type="journal article" date="2019" name="Int. J. Syst. Evol. Microbiol.">
        <title>The Global Catalogue of Microorganisms (GCM) 10K type strain sequencing project: providing services to taxonomists for standard genome sequencing and annotation.</title>
        <authorList>
            <consortium name="The Broad Institute Genomics Platform"/>
            <consortium name="The Broad Institute Genome Sequencing Center for Infectious Disease"/>
            <person name="Wu L."/>
            <person name="Ma J."/>
        </authorList>
    </citation>
    <scope>NUCLEOTIDE SEQUENCE [LARGE SCALE GENOMIC DNA]</scope>
    <source>
        <strain evidence="3">KLKA75</strain>
    </source>
</reference>
<accession>A0ABV9U475</accession>
<sequence length="320" mass="34149">MPFAELPRPAPGEVLLVSTCYEHGKASWGGLLGEIGGRRDGDVVPLEDGRVRLRLVGGREWDYMHGGNVPALVPEGASMQVAVLADIPVVHGGDGPLLVDLASVPGRGVRVPPARLGEILLDLRDGPLTFDDLVRGMDLRGMYEGDAGEPEFPVPATAPPKRDFPSLPATEVSVLVRTCFDDEDGWRGLLTALGGVDADGWVGTDLDLDEIDVENYPLTAVVVDDRAFEDLQPGQVPALVPAREHTTLVALADARTFAEPGRPLTVVDLYDAPGNVAVLPARKVGSLACNLDLANMDFFEFVLEKGAHPWWDDRPSGDGG</sequence>
<dbReference type="RefSeq" id="WP_378257390.1">
    <property type="nucleotide sequence ID" value="NZ_JBHSIT010000005.1"/>
</dbReference>
<feature type="domain" description="DUF6924" evidence="1">
    <location>
        <begin position="173"/>
        <end position="304"/>
    </location>
</feature>
<dbReference type="InterPro" id="IPR053832">
    <property type="entry name" value="DUF6924"/>
</dbReference>
<gene>
    <name evidence="2" type="ORF">ACFPCY_20405</name>
</gene>
<dbReference type="Pfam" id="PF21962">
    <property type="entry name" value="DUF6924"/>
    <property type="match status" value="2"/>
</dbReference>
<evidence type="ECO:0000313" key="3">
    <source>
        <dbReference type="Proteomes" id="UP001595872"/>
    </source>
</evidence>
<evidence type="ECO:0000313" key="2">
    <source>
        <dbReference type="EMBL" id="MFC4909697.1"/>
    </source>
</evidence>
<dbReference type="EMBL" id="JBHSIT010000005">
    <property type="protein sequence ID" value="MFC4909697.1"/>
    <property type="molecule type" value="Genomic_DNA"/>
</dbReference>
<proteinExistence type="predicted"/>
<keyword evidence="3" id="KW-1185">Reference proteome</keyword>
<comment type="caution">
    <text evidence="2">The sequence shown here is derived from an EMBL/GenBank/DDBJ whole genome shotgun (WGS) entry which is preliminary data.</text>
</comment>
<name>A0ABV9U475_9ACTN</name>